<organism evidence="1">
    <name type="scientific">Anguilla anguilla</name>
    <name type="common">European freshwater eel</name>
    <name type="synonym">Muraena anguilla</name>
    <dbReference type="NCBI Taxonomy" id="7936"/>
    <lineage>
        <taxon>Eukaryota</taxon>
        <taxon>Metazoa</taxon>
        <taxon>Chordata</taxon>
        <taxon>Craniata</taxon>
        <taxon>Vertebrata</taxon>
        <taxon>Euteleostomi</taxon>
        <taxon>Actinopterygii</taxon>
        <taxon>Neopterygii</taxon>
        <taxon>Teleostei</taxon>
        <taxon>Anguilliformes</taxon>
        <taxon>Anguillidae</taxon>
        <taxon>Anguilla</taxon>
    </lineage>
</organism>
<protein>
    <submittedName>
        <fullName evidence="1">Uncharacterized protein</fullName>
    </submittedName>
</protein>
<sequence>MIITLHTENQIFYPKKKAVRSLKAKTYRAATSTSQQ</sequence>
<reference evidence="1" key="2">
    <citation type="journal article" date="2015" name="Fish Shellfish Immunol.">
        <title>Early steps in the European eel (Anguilla anguilla)-Vibrio vulnificus interaction in the gills: Role of the RtxA13 toxin.</title>
        <authorList>
            <person name="Callol A."/>
            <person name="Pajuelo D."/>
            <person name="Ebbesson L."/>
            <person name="Teles M."/>
            <person name="MacKenzie S."/>
            <person name="Amaro C."/>
        </authorList>
    </citation>
    <scope>NUCLEOTIDE SEQUENCE</scope>
</reference>
<name>A0A0E9U5H4_ANGAN</name>
<evidence type="ECO:0000313" key="1">
    <source>
        <dbReference type="EMBL" id="JAH60395.1"/>
    </source>
</evidence>
<proteinExistence type="predicted"/>
<accession>A0A0E9U5H4</accession>
<dbReference type="AlphaFoldDB" id="A0A0E9U5H4"/>
<dbReference type="EMBL" id="GBXM01048182">
    <property type="protein sequence ID" value="JAH60395.1"/>
    <property type="molecule type" value="Transcribed_RNA"/>
</dbReference>
<reference evidence="1" key="1">
    <citation type="submission" date="2014-11" db="EMBL/GenBank/DDBJ databases">
        <authorList>
            <person name="Amaro Gonzalez C."/>
        </authorList>
    </citation>
    <scope>NUCLEOTIDE SEQUENCE</scope>
</reference>